<accession>A0ACC6P422</accession>
<name>A0ACC6P422_9BURK</name>
<dbReference type="EMBL" id="JAWDIE010000016">
    <property type="protein sequence ID" value="MEJ7138897.1"/>
    <property type="molecule type" value="Genomic_DNA"/>
</dbReference>
<dbReference type="Proteomes" id="UP001364695">
    <property type="component" value="Unassembled WGS sequence"/>
</dbReference>
<protein>
    <submittedName>
        <fullName evidence="1">Folate-binding protein</fullName>
    </submittedName>
</protein>
<comment type="caution">
    <text evidence="1">The sequence shown here is derived from an EMBL/GenBank/DDBJ whole genome shotgun (WGS) entry which is preliminary data.</text>
</comment>
<organism evidence="1 2">
    <name type="scientific">Amphibiibacter pelophylacis</name>
    <dbReference type="NCBI Taxonomy" id="1799477"/>
    <lineage>
        <taxon>Bacteria</taxon>
        <taxon>Pseudomonadati</taxon>
        <taxon>Pseudomonadota</taxon>
        <taxon>Betaproteobacteria</taxon>
        <taxon>Burkholderiales</taxon>
        <taxon>Sphaerotilaceae</taxon>
        <taxon>Amphibiibacter</taxon>
    </lineage>
</organism>
<evidence type="ECO:0000313" key="1">
    <source>
        <dbReference type="EMBL" id="MEJ7138897.1"/>
    </source>
</evidence>
<proteinExistence type="predicted"/>
<reference evidence="1" key="1">
    <citation type="submission" date="2023-10" db="EMBL/GenBank/DDBJ databases">
        <title>Amphibacter perezi, gen. nov., sp. nov. a novel taxa of the family Comamonadaceae, class Betaproteobacteria isolated from the skin microbiota of Pelophylax perezi from different populations.</title>
        <authorList>
            <person name="Costa S."/>
            <person name="Proenca D.N."/>
            <person name="Lopes I."/>
            <person name="Morais P.V."/>
        </authorList>
    </citation>
    <scope>NUCLEOTIDE SEQUENCE</scope>
    <source>
        <strain evidence="1">SL12-8</strain>
    </source>
</reference>
<evidence type="ECO:0000313" key="2">
    <source>
        <dbReference type="Proteomes" id="UP001364695"/>
    </source>
</evidence>
<gene>
    <name evidence="1" type="ORF">RV045_10735</name>
</gene>
<keyword evidence="2" id="KW-1185">Reference proteome</keyword>
<sequence>MNPTFLPALPASCPVTGWGVIAAEGADARSFLHGQLSQDVSSLAASAWRLAAWCSPQGRMLASLWLLAPAPDQVLMLCPQDLIPVTVQKLSMYVLRAKCRLRDASADWQLHGHAGTPTGLPADLAAELAGYAPGSKAVAPDATGRLWLEAGGAASTLQPAALPLDLDTTPATVPLQRWLSLTPARAAAPAHDPADPALWALSSVALGWPQISLATRGHFVPQMINWELLGGVNFRKGCYPGQEVVARSQYRGTTKRRALTFAAEGTAADGAAATEWAGREVLLRTGDTLAAVGEIIQAASMSGPSGAVFGLMELQLSALDALAAGATLHLGEPAKAEGETPAQAAAPATPTPTGPALTLLQPAYALARAQD</sequence>